<gene>
    <name evidence="2" type="ORF">XINFAN_02886</name>
</gene>
<dbReference type="EMBL" id="UXAW01000084">
    <property type="protein sequence ID" value="VDC31426.1"/>
    <property type="molecule type" value="Genomic_DNA"/>
</dbReference>
<name>A0A3P5XMD2_9RHOB</name>
<evidence type="ECO:0000256" key="1">
    <source>
        <dbReference type="SAM" id="MobiDB-lite"/>
    </source>
</evidence>
<feature type="compositionally biased region" description="Gly residues" evidence="1">
    <location>
        <begin position="357"/>
        <end position="374"/>
    </location>
</feature>
<proteinExistence type="predicted"/>
<dbReference type="AlphaFoldDB" id="A0A3P5XMD2"/>
<dbReference type="RefSeq" id="WP_124087615.1">
    <property type="nucleotide sequence ID" value="NZ_UXAW01000084.1"/>
</dbReference>
<dbReference type="OrthoDB" id="7311517at2"/>
<reference evidence="2 3" key="1">
    <citation type="submission" date="2018-11" db="EMBL/GenBank/DDBJ databases">
        <authorList>
            <person name="Criscuolo A."/>
        </authorList>
    </citation>
    <scope>NUCLEOTIDE SEQUENCE [LARGE SCALE GENOMIC DNA]</scope>
    <source>
        <strain evidence="2">ACIP111625</strain>
    </source>
</reference>
<protein>
    <submittedName>
        <fullName evidence="2">Uncharacterized protein</fullName>
    </submittedName>
</protein>
<organism evidence="2 3">
    <name type="scientific">Pseudogemmobacter humi</name>
    <dbReference type="NCBI Taxonomy" id="2483812"/>
    <lineage>
        <taxon>Bacteria</taxon>
        <taxon>Pseudomonadati</taxon>
        <taxon>Pseudomonadota</taxon>
        <taxon>Alphaproteobacteria</taxon>
        <taxon>Rhodobacterales</taxon>
        <taxon>Paracoccaceae</taxon>
        <taxon>Pseudogemmobacter</taxon>
    </lineage>
</organism>
<evidence type="ECO:0000313" key="2">
    <source>
        <dbReference type="EMBL" id="VDC31426.1"/>
    </source>
</evidence>
<dbReference type="Proteomes" id="UP000277498">
    <property type="component" value="Unassembled WGS sequence"/>
</dbReference>
<accession>A0A3P5XMD2</accession>
<feature type="region of interest" description="Disordered" evidence="1">
    <location>
        <begin position="302"/>
        <end position="379"/>
    </location>
</feature>
<keyword evidence="3" id="KW-1185">Reference proteome</keyword>
<evidence type="ECO:0000313" key="3">
    <source>
        <dbReference type="Proteomes" id="UP000277498"/>
    </source>
</evidence>
<sequence length="591" mass="62242">MSNLPELKYRIGADPSGVEKGGARAKRSIQDVDASFADMAKRAAKFGAQLGAAWATFKTAALAAGVAAAKTAVEIDNLSRVSNTNTTEFQKWAIAAKTVGVEQDKLADILKDVTDRVGEFLSTGGGPMKDFFENIAPKVGVTAEQFARLSGPEALQLYVSSLEKAGLSQQQMTFYLEAMSGDLTKMLPLLRNGGSEIKKLGDAAQATGKIIDKDMIRGGVELDRVFGEIADTLRTSATKAVLEHKDELIAMARWIADVVIPAISDLFDWIGKTAARLQPAIEAWARLGGVIAAALDLDEGPIVPGEKPNTPGDIAAGREGGDTSSTGTRPLDENGNVILDDGTTLPTYVPPPVVPGAGTGGRSSRGGGGGGRAGGTDREFDRIRERYMTETELLDEHLRAQLEKLAEFREKKLAGEEELAALEQQIREDHRTKMRAIDQAAIQERLAAWSRAFGDLSALMISENKKLFSIGKAAAVAQAIVDGWSAATSAYKKGVEIGGPPVGAAFAAMSLARTGAMLAQIRSAQIGGGSAMGGGGAGTGGSATAPVLPVQRLDIFAQGPADFMRGMEAMVQMLSDAAARGYRVDPRLVRQ</sequence>